<reference evidence="1" key="1">
    <citation type="submission" date="2021-08" db="EMBL/GenBank/DDBJ databases">
        <title>Flavobacterium sp. strain CC-SYL302.</title>
        <authorList>
            <person name="Lin S.-Y."/>
            <person name="Lee T.-H."/>
            <person name="Young C.-C."/>
        </authorList>
    </citation>
    <scope>NUCLEOTIDE SEQUENCE</scope>
    <source>
        <strain evidence="1">CC-SYL302</strain>
    </source>
</reference>
<proteinExistence type="predicted"/>
<organism evidence="1 2">
    <name type="scientific">Flavobacterium agricola</name>
    <dbReference type="NCBI Taxonomy" id="2870839"/>
    <lineage>
        <taxon>Bacteria</taxon>
        <taxon>Pseudomonadati</taxon>
        <taxon>Bacteroidota</taxon>
        <taxon>Flavobacteriia</taxon>
        <taxon>Flavobacteriales</taxon>
        <taxon>Flavobacteriaceae</taxon>
        <taxon>Flavobacterium</taxon>
    </lineage>
</organism>
<dbReference type="Proteomes" id="UP001163328">
    <property type="component" value="Chromosome"/>
</dbReference>
<protein>
    <submittedName>
        <fullName evidence="1">Uncharacterized protein</fullName>
    </submittedName>
</protein>
<dbReference type="RefSeq" id="WP_264434600.1">
    <property type="nucleotide sequence ID" value="NZ_CP081495.1"/>
</dbReference>
<keyword evidence="2" id="KW-1185">Reference proteome</keyword>
<name>A0ABY6M4J9_9FLAO</name>
<sequence>MIPNITETQNSNKTEVLIHIQKYEKQILEFILGPVLYVELLDNLETDDEGYYKLKETAEDKWKWLVNGQIYGSCNKLRWEGLVFEVAKVNKQPLLETVMAPYIFYQWLLKERSISTGVGEIKGEPQGGVSVTSKHKRTDAWNTFVGHAYSLNRFMQFYCDLFPNFKCVELNPQNYYDL</sequence>
<dbReference type="EMBL" id="CP081495">
    <property type="protein sequence ID" value="UYW02108.1"/>
    <property type="molecule type" value="Genomic_DNA"/>
</dbReference>
<evidence type="ECO:0000313" key="1">
    <source>
        <dbReference type="EMBL" id="UYW02108.1"/>
    </source>
</evidence>
<accession>A0ABY6M4J9</accession>
<gene>
    <name evidence="1" type="ORF">K5I29_04195</name>
</gene>
<evidence type="ECO:0000313" key="2">
    <source>
        <dbReference type="Proteomes" id="UP001163328"/>
    </source>
</evidence>